<comment type="caution">
    <text evidence="1">The sequence shown here is derived from an EMBL/GenBank/DDBJ whole genome shotgun (WGS) entry which is preliminary data.</text>
</comment>
<accession>A0ACC9CWY4</accession>
<protein>
    <submittedName>
        <fullName evidence="1">Uncharacterized protein</fullName>
    </submittedName>
</protein>
<organism evidence="1 2">
    <name type="scientific">Faecalibacterium langellae</name>
    <dbReference type="NCBI Taxonomy" id="3435293"/>
    <lineage>
        <taxon>Bacteria</taxon>
        <taxon>Bacillati</taxon>
        <taxon>Bacillota</taxon>
        <taxon>Clostridia</taxon>
        <taxon>Eubacteriales</taxon>
        <taxon>Oscillospiraceae</taxon>
        <taxon>Faecalibacterium</taxon>
    </lineage>
</organism>
<name>A0ACC9CWY4_9FIRM</name>
<proteinExistence type="predicted"/>
<evidence type="ECO:0000313" key="2">
    <source>
        <dbReference type="Proteomes" id="UP000220959"/>
    </source>
</evidence>
<reference evidence="1 2" key="1">
    <citation type="journal article" date="2017" name="Front. Microbiol.">
        <title>New Insights into the Diversity of the Genus Faecalibacterium.</title>
        <authorList>
            <person name="Benevides L."/>
            <person name="Burman S."/>
            <person name="Martin R."/>
            <person name="Robert V."/>
            <person name="Thomas M."/>
            <person name="Miquel S."/>
            <person name="Chain F."/>
            <person name="Sokol H."/>
            <person name="Bermudez-Humaran L.G."/>
            <person name="Morrison M."/>
            <person name="Langella P."/>
            <person name="Azevedo V.A."/>
            <person name="Chatel J.M."/>
            <person name="Soares S."/>
        </authorList>
    </citation>
    <scope>NUCLEOTIDE SEQUENCE [LARGE SCALE GENOMIC DNA]</scope>
    <source>
        <strain evidence="2">CNCM I-4541</strain>
    </source>
</reference>
<evidence type="ECO:0000313" key="1">
    <source>
        <dbReference type="EMBL" id="PDX60233.1"/>
    </source>
</evidence>
<dbReference type="EMBL" id="NMTR01000021">
    <property type="protein sequence ID" value="PDX60233.1"/>
    <property type="molecule type" value="Genomic_DNA"/>
</dbReference>
<sequence length="332" mass="38325">MQMPENEKGAFLTDLIGEYHREKNKQSLAKDFKKNKQKDVKAFLCALGLGDVLEAFKREKQGKNIFWFYEEETPWVKAVLASKEAWCKCVREQRCRDMTDRDAIALYETVAAMLRRRGFAGEALQDALAVLCVKLRYPVRRLNARIDALQQALERVRRFLVEPHWELPGSLNDELEWLRYVENDLQERVGEYAQLYRQMRELRGDELQALGEEEALSGEGQEALWAEEEISNRTWEIFCALPEARELLAQEDALATNAGTAAEKKLKKGDAKALRKNREKQVELYRQAERKARAQMAAQMGAQLPSTPEKRGMPSAELLKRALECCREERQG</sequence>
<gene>
    <name evidence="1" type="ORF">CGS49_09425</name>
</gene>
<keyword evidence="2" id="KW-1185">Reference proteome</keyword>
<dbReference type="Proteomes" id="UP000220959">
    <property type="component" value="Unassembled WGS sequence"/>
</dbReference>